<dbReference type="GO" id="GO:0004528">
    <property type="term" value="F:phosphodiesterase I activity"/>
    <property type="evidence" value="ECO:0007669"/>
    <property type="project" value="UniProtKB-EC"/>
</dbReference>
<comment type="caution">
    <text evidence="7">The sequence shown here is derived from an EMBL/GenBank/DDBJ whole genome shotgun (WGS) entry which is preliminary data.</text>
</comment>
<evidence type="ECO:0000256" key="3">
    <source>
        <dbReference type="ARBA" id="ARBA00022801"/>
    </source>
</evidence>
<dbReference type="InterPro" id="IPR014883">
    <property type="entry name" value="VRR_NUC"/>
</dbReference>
<evidence type="ECO:0000313" key="7">
    <source>
        <dbReference type="EMBL" id="KAF8773223.1"/>
    </source>
</evidence>
<feature type="domain" description="VRR-NUC" evidence="6">
    <location>
        <begin position="70"/>
        <end position="112"/>
    </location>
</feature>
<sequence length="127" mass="14255">MSSIIPLSQKNEVQYAFDNLNFDRCGTEEDVEDQFEIFSSIIGSGSEAITALHAPATVNIKITIMEYTRPTRKHMEMIVEVKSPGDKLSSKQILWLDYLIQLGADAEVCLVEAVASKKLRKETSKEM</sequence>
<evidence type="ECO:0000259" key="6">
    <source>
        <dbReference type="Pfam" id="PF08774"/>
    </source>
</evidence>
<comment type="similarity">
    <text evidence="5">Belongs to the FAN1 family.</text>
</comment>
<keyword evidence="5" id="KW-0234">DNA repair</keyword>
<keyword evidence="5" id="KW-0539">Nucleus</keyword>
<dbReference type="GO" id="GO:0070336">
    <property type="term" value="F:flap-structured DNA binding"/>
    <property type="evidence" value="ECO:0007669"/>
    <property type="project" value="TreeGrafter"/>
</dbReference>
<comment type="cofactor">
    <cofactor evidence="5">
        <name>Mg(2+)</name>
        <dbReference type="ChEBI" id="CHEBI:18420"/>
    </cofactor>
    <cofactor evidence="5">
        <name>Mn(2+)</name>
        <dbReference type="ChEBI" id="CHEBI:29035"/>
    </cofactor>
</comment>
<dbReference type="InterPro" id="IPR033315">
    <property type="entry name" value="Fan1-like"/>
</dbReference>
<keyword evidence="5" id="KW-0227">DNA damage</keyword>
<keyword evidence="2 5" id="KW-0479">Metal-binding</keyword>
<reference evidence="7" key="2">
    <citation type="submission" date="2020-06" db="EMBL/GenBank/DDBJ databases">
        <authorList>
            <person name="Sheffer M."/>
        </authorList>
    </citation>
    <scope>NUCLEOTIDE SEQUENCE</scope>
</reference>
<dbReference type="GO" id="GO:0046872">
    <property type="term" value="F:metal ion binding"/>
    <property type="evidence" value="ECO:0007669"/>
    <property type="project" value="UniProtKB-KW"/>
</dbReference>
<keyword evidence="3 5" id="KW-0378">Hydrolase</keyword>
<dbReference type="Proteomes" id="UP000807504">
    <property type="component" value="Unassembled WGS sequence"/>
</dbReference>
<dbReference type="EC" id="3.1.4.1" evidence="5"/>
<dbReference type="GO" id="GO:0017108">
    <property type="term" value="F:5'-flap endonuclease activity"/>
    <property type="evidence" value="ECO:0007669"/>
    <property type="project" value="TreeGrafter"/>
</dbReference>
<evidence type="ECO:0000256" key="4">
    <source>
        <dbReference type="ARBA" id="ARBA00022842"/>
    </source>
</evidence>
<dbReference type="Pfam" id="PF08774">
    <property type="entry name" value="VRR_NUC"/>
    <property type="match status" value="1"/>
</dbReference>
<dbReference type="GO" id="GO:0036297">
    <property type="term" value="P:interstrand cross-link repair"/>
    <property type="evidence" value="ECO:0007669"/>
    <property type="project" value="InterPro"/>
</dbReference>
<comment type="catalytic activity">
    <reaction evidence="5">
        <text>Hydrolytically removes 5'-nucleotides successively from the 3'-hydroxy termini of 3'-hydroxy-terminated oligonucleotides.</text>
        <dbReference type="EC" id="3.1.4.1"/>
    </reaction>
</comment>
<gene>
    <name evidence="7" type="ORF">HNY73_015901</name>
</gene>
<dbReference type="AlphaFoldDB" id="A0A8T0EGV8"/>
<keyword evidence="4 5" id="KW-0460">Magnesium</keyword>
<evidence type="ECO:0000256" key="2">
    <source>
        <dbReference type="ARBA" id="ARBA00022723"/>
    </source>
</evidence>
<keyword evidence="8" id="KW-1185">Reference proteome</keyword>
<organism evidence="7 8">
    <name type="scientific">Argiope bruennichi</name>
    <name type="common">Wasp spider</name>
    <name type="synonym">Aranea bruennichi</name>
    <dbReference type="NCBI Taxonomy" id="94029"/>
    <lineage>
        <taxon>Eukaryota</taxon>
        <taxon>Metazoa</taxon>
        <taxon>Ecdysozoa</taxon>
        <taxon>Arthropoda</taxon>
        <taxon>Chelicerata</taxon>
        <taxon>Arachnida</taxon>
        <taxon>Araneae</taxon>
        <taxon>Araneomorphae</taxon>
        <taxon>Entelegynae</taxon>
        <taxon>Araneoidea</taxon>
        <taxon>Araneidae</taxon>
        <taxon>Argiope</taxon>
    </lineage>
</organism>
<protein>
    <recommendedName>
        <fullName evidence="5">Fanconi-associated nuclease</fullName>
        <ecNumber evidence="5">3.1.4.1</ecNumber>
    </recommendedName>
</protein>
<dbReference type="EMBL" id="JABXBU010002227">
    <property type="protein sequence ID" value="KAF8773223.1"/>
    <property type="molecule type" value="Genomic_DNA"/>
</dbReference>
<evidence type="ECO:0000256" key="1">
    <source>
        <dbReference type="ARBA" id="ARBA00022722"/>
    </source>
</evidence>
<keyword evidence="5" id="KW-0464">Manganese</keyword>
<comment type="function">
    <text evidence="5">Nuclease required for the repair of DNA interstrand cross-links (ICL). Acts as a 5'-3' exonuclease that anchors at a cut end of DNA and cleaves DNA successively at every third nucleotide, allowing to excise an ICL from one strand through flanking incisions.</text>
</comment>
<reference evidence="7" key="1">
    <citation type="journal article" date="2020" name="bioRxiv">
        <title>Chromosome-level reference genome of the European wasp spider Argiope bruennichi: a resource for studies on range expansion and evolutionary adaptation.</title>
        <authorList>
            <person name="Sheffer M.M."/>
            <person name="Hoppe A."/>
            <person name="Krehenwinkel H."/>
            <person name="Uhl G."/>
            <person name="Kuss A.W."/>
            <person name="Jensen L."/>
            <person name="Jensen C."/>
            <person name="Gillespie R.G."/>
            <person name="Hoff K.J."/>
            <person name="Prost S."/>
        </authorList>
    </citation>
    <scope>NUCLEOTIDE SEQUENCE</scope>
</reference>
<dbReference type="GO" id="GO:0008409">
    <property type="term" value="F:5'-3' exonuclease activity"/>
    <property type="evidence" value="ECO:0007669"/>
    <property type="project" value="TreeGrafter"/>
</dbReference>
<dbReference type="GO" id="GO:0005634">
    <property type="term" value="C:nucleus"/>
    <property type="evidence" value="ECO:0007669"/>
    <property type="project" value="UniProtKB-SubCell"/>
</dbReference>
<keyword evidence="1 5" id="KW-0540">Nuclease</keyword>
<evidence type="ECO:0000256" key="5">
    <source>
        <dbReference type="RuleBase" id="RU365033"/>
    </source>
</evidence>
<evidence type="ECO:0000313" key="8">
    <source>
        <dbReference type="Proteomes" id="UP000807504"/>
    </source>
</evidence>
<proteinExistence type="inferred from homology"/>
<name>A0A8T0EGV8_ARGBR</name>
<dbReference type="PANTHER" id="PTHR15749:SF4">
    <property type="entry name" value="FANCONI-ASSOCIATED NUCLEASE 1"/>
    <property type="match status" value="1"/>
</dbReference>
<comment type="subcellular location">
    <subcellularLocation>
        <location evidence="5">Nucleus</location>
    </subcellularLocation>
</comment>
<dbReference type="PANTHER" id="PTHR15749">
    <property type="entry name" value="FANCONI-ASSOCIATED NUCLEASE 1"/>
    <property type="match status" value="1"/>
</dbReference>
<accession>A0A8T0EGV8</accession>